<feature type="chain" id="PRO_5015409528" evidence="2">
    <location>
        <begin position="23"/>
        <end position="321"/>
    </location>
</feature>
<sequence length="321" mass="34020">MNRFTRLVGSAVLTAGLAPALAAAGPAVTPLVDTGWLQSNLDAEDLVVLDVRSAIDGSDRSDFERAHIPGAVYSSYTGGGWRVTENGVPGKLPPVEDLEALIGGLGIDNDDTVVIVPAGSGSTDFGSAARVYWTFKVLGHDDVAILNGGHRAWVQADGALETGPVEAVGTSFEADFRPELLATTEEVEAALEADHQLVDARPAPQYEGEAKHPAARSAGTIPGAASLEERLLVQEGTAQFVDRERVFELVEVAGIRTDERIVTFCNTGHWAATAWFALSEVAGYEDVAMYDGSMTEWTQDESRPLALAQRALSRLLEGFGG</sequence>
<keyword evidence="4" id="KW-0808">Transferase</keyword>
<evidence type="ECO:0000259" key="3">
    <source>
        <dbReference type="PROSITE" id="PS50206"/>
    </source>
</evidence>
<evidence type="ECO:0000256" key="2">
    <source>
        <dbReference type="SAM" id="SignalP"/>
    </source>
</evidence>
<dbReference type="InterPro" id="IPR051126">
    <property type="entry name" value="Thiosulfate_sulfurtransferase"/>
</dbReference>
<dbReference type="Proteomes" id="UP000245474">
    <property type="component" value="Unassembled WGS sequence"/>
</dbReference>
<name>A0A2U2N9X5_9GAMM</name>
<dbReference type="SUPFAM" id="SSF52821">
    <property type="entry name" value="Rhodanese/Cell cycle control phosphatase"/>
    <property type="match status" value="2"/>
</dbReference>
<dbReference type="Gene3D" id="3.40.250.10">
    <property type="entry name" value="Rhodanese-like domain"/>
    <property type="match status" value="2"/>
</dbReference>
<dbReference type="Pfam" id="PF00581">
    <property type="entry name" value="Rhodanese"/>
    <property type="match status" value="2"/>
</dbReference>
<dbReference type="RefSeq" id="WP_109675098.1">
    <property type="nucleotide sequence ID" value="NZ_CP086615.1"/>
</dbReference>
<accession>A0A2U2N9X5</accession>
<dbReference type="PROSITE" id="PS50206">
    <property type="entry name" value="RHODANESE_3"/>
    <property type="match status" value="2"/>
</dbReference>
<evidence type="ECO:0000256" key="1">
    <source>
        <dbReference type="ARBA" id="ARBA00022737"/>
    </source>
</evidence>
<keyword evidence="1" id="KW-0677">Repeat</keyword>
<dbReference type="AlphaFoldDB" id="A0A2U2N9X5"/>
<feature type="domain" description="Rhodanese" evidence="3">
    <location>
        <begin position="191"/>
        <end position="306"/>
    </location>
</feature>
<organism evidence="4 5">
    <name type="scientific">Sediminicurvatus halobius</name>
    <dbReference type="NCBI Taxonomy" id="2182432"/>
    <lineage>
        <taxon>Bacteria</taxon>
        <taxon>Pseudomonadati</taxon>
        <taxon>Pseudomonadota</taxon>
        <taxon>Gammaproteobacteria</taxon>
        <taxon>Chromatiales</taxon>
        <taxon>Ectothiorhodospiraceae</taxon>
        <taxon>Sediminicurvatus</taxon>
    </lineage>
</organism>
<protein>
    <submittedName>
        <fullName evidence="4">Sulfurtransferase</fullName>
    </submittedName>
</protein>
<dbReference type="SMART" id="SM00450">
    <property type="entry name" value="RHOD"/>
    <property type="match status" value="2"/>
</dbReference>
<feature type="signal peptide" evidence="2">
    <location>
        <begin position="1"/>
        <end position="22"/>
    </location>
</feature>
<proteinExistence type="predicted"/>
<dbReference type="GO" id="GO:0016740">
    <property type="term" value="F:transferase activity"/>
    <property type="evidence" value="ECO:0007669"/>
    <property type="project" value="UniProtKB-KW"/>
</dbReference>
<keyword evidence="5" id="KW-1185">Reference proteome</keyword>
<dbReference type="InterPro" id="IPR036873">
    <property type="entry name" value="Rhodanese-like_dom_sf"/>
</dbReference>
<dbReference type="EMBL" id="QFFI01000001">
    <property type="protein sequence ID" value="PWG65759.1"/>
    <property type="molecule type" value="Genomic_DNA"/>
</dbReference>
<comment type="caution">
    <text evidence="4">The sequence shown here is derived from an EMBL/GenBank/DDBJ whole genome shotgun (WGS) entry which is preliminary data.</text>
</comment>
<gene>
    <name evidence="4" type="ORF">DEM34_00360</name>
</gene>
<feature type="domain" description="Rhodanese" evidence="3">
    <location>
        <begin position="42"/>
        <end position="162"/>
    </location>
</feature>
<dbReference type="InterPro" id="IPR001763">
    <property type="entry name" value="Rhodanese-like_dom"/>
</dbReference>
<dbReference type="OrthoDB" id="9781034at2"/>
<evidence type="ECO:0000313" key="4">
    <source>
        <dbReference type="EMBL" id="PWG65759.1"/>
    </source>
</evidence>
<dbReference type="CDD" id="cd01448">
    <property type="entry name" value="TST_Repeat_1"/>
    <property type="match status" value="1"/>
</dbReference>
<dbReference type="PANTHER" id="PTHR43855:SF1">
    <property type="entry name" value="THIOSULFATE SULFURTRANSFERASE"/>
    <property type="match status" value="1"/>
</dbReference>
<reference evidence="4 5" key="1">
    <citation type="submission" date="2018-05" db="EMBL/GenBank/DDBJ databases">
        <title>Spiribacter halobius sp. nov., a moderately halophilic bacterium isolated from marine solar saltern.</title>
        <authorList>
            <person name="Zheng W.-S."/>
            <person name="Lu D.-C."/>
            <person name="Du Z.-J."/>
        </authorList>
    </citation>
    <scope>NUCLEOTIDE SEQUENCE [LARGE SCALE GENOMIC DNA]</scope>
    <source>
        <strain evidence="4 5">E85</strain>
    </source>
</reference>
<keyword evidence="2" id="KW-0732">Signal</keyword>
<evidence type="ECO:0000313" key="5">
    <source>
        <dbReference type="Proteomes" id="UP000245474"/>
    </source>
</evidence>
<dbReference type="PANTHER" id="PTHR43855">
    <property type="entry name" value="THIOSULFATE SULFURTRANSFERASE"/>
    <property type="match status" value="1"/>
</dbReference>
<dbReference type="CDD" id="cd01449">
    <property type="entry name" value="TST_Repeat_2"/>
    <property type="match status" value="1"/>
</dbReference>